<dbReference type="AlphaFoldDB" id="A0A0F8YXD3"/>
<organism evidence="1">
    <name type="scientific">marine sediment metagenome</name>
    <dbReference type="NCBI Taxonomy" id="412755"/>
    <lineage>
        <taxon>unclassified sequences</taxon>
        <taxon>metagenomes</taxon>
        <taxon>ecological metagenomes</taxon>
    </lineage>
</organism>
<accession>A0A0F8YXD3</accession>
<protein>
    <submittedName>
        <fullName evidence="1">Uncharacterized protein</fullName>
    </submittedName>
</protein>
<reference evidence="1" key="1">
    <citation type="journal article" date="2015" name="Nature">
        <title>Complex archaea that bridge the gap between prokaryotes and eukaryotes.</title>
        <authorList>
            <person name="Spang A."/>
            <person name="Saw J.H."/>
            <person name="Jorgensen S.L."/>
            <person name="Zaremba-Niedzwiedzka K."/>
            <person name="Martijn J."/>
            <person name="Lind A.E."/>
            <person name="van Eijk R."/>
            <person name="Schleper C."/>
            <person name="Guy L."/>
            <person name="Ettema T.J."/>
        </authorList>
    </citation>
    <scope>NUCLEOTIDE SEQUENCE</scope>
</reference>
<name>A0A0F8YXD3_9ZZZZ</name>
<proteinExistence type="predicted"/>
<gene>
    <name evidence="1" type="ORF">LCGC14_2766490</name>
</gene>
<sequence>MINFNGFHLNMEAKMEEELSRLDVEAEEETPVEEIDKVIEAINGQSVDLFIASLLQQLRDGISNRKAFAR</sequence>
<comment type="caution">
    <text evidence="1">The sequence shown here is derived from an EMBL/GenBank/DDBJ whole genome shotgun (WGS) entry which is preliminary data.</text>
</comment>
<evidence type="ECO:0000313" key="1">
    <source>
        <dbReference type="EMBL" id="KKK86112.1"/>
    </source>
</evidence>
<dbReference type="EMBL" id="LAZR01051000">
    <property type="protein sequence ID" value="KKK86112.1"/>
    <property type="molecule type" value="Genomic_DNA"/>
</dbReference>